<reference evidence="2 3" key="1">
    <citation type="journal article" date="2014" name="MBio">
        <title>The Ordospora colligata genome; evolution of extreme reduction in microsporidia and host-to-parasite horizontal gene transfer.</title>
        <authorList>
            <person name="Pombert J.-F."/>
            <person name="Haag K.L."/>
            <person name="Beidas S."/>
            <person name="Ebert D."/>
            <person name="Keeling P.J."/>
        </authorList>
    </citation>
    <scope>NUCLEOTIDE SEQUENCE [LARGE SCALE GENOMIC DNA]</scope>
    <source>
        <strain evidence="2 3">OC4</strain>
    </source>
</reference>
<keyword evidence="1" id="KW-1133">Transmembrane helix</keyword>
<dbReference type="EMBL" id="JOKQ01000012">
    <property type="protein sequence ID" value="KHN68954.1"/>
    <property type="molecule type" value="Genomic_DNA"/>
</dbReference>
<protein>
    <submittedName>
        <fullName evidence="2">Uncharacterized protein</fullName>
    </submittedName>
</protein>
<keyword evidence="3" id="KW-1185">Reference proteome</keyword>
<evidence type="ECO:0000313" key="2">
    <source>
        <dbReference type="EMBL" id="KHN68954.1"/>
    </source>
</evidence>
<feature type="transmembrane region" description="Helical" evidence="1">
    <location>
        <begin position="12"/>
        <end position="32"/>
    </location>
</feature>
<organism evidence="2 3">
    <name type="scientific">Ordospora colligata OC4</name>
    <dbReference type="NCBI Taxonomy" id="1354746"/>
    <lineage>
        <taxon>Eukaryota</taxon>
        <taxon>Fungi</taxon>
        <taxon>Fungi incertae sedis</taxon>
        <taxon>Microsporidia</taxon>
        <taxon>Ordosporidae</taxon>
        <taxon>Ordospora</taxon>
    </lineage>
</organism>
<dbReference type="VEuPathDB" id="MicrosporidiaDB:M896_121770"/>
<dbReference type="AlphaFoldDB" id="A0A0B2UI88"/>
<dbReference type="Proteomes" id="UP000031056">
    <property type="component" value="Unassembled WGS sequence"/>
</dbReference>
<gene>
    <name evidence="2" type="ORF">M896_121770</name>
</gene>
<evidence type="ECO:0000256" key="1">
    <source>
        <dbReference type="SAM" id="Phobius"/>
    </source>
</evidence>
<accession>A0A0B2UI88</accession>
<dbReference type="RefSeq" id="XP_014562996.1">
    <property type="nucleotide sequence ID" value="XM_014707510.1"/>
</dbReference>
<name>A0A0B2UI88_9MICR</name>
<keyword evidence="1" id="KW-0472">Membrane</keyword>
<evidence type="ECO:0000313" key="3">
    <source>
        <dbReference type="Proteomes" id="UP000031056"/>
    </source>
</evidence>
<dbReference type="GeneID" id="26262694"/>
<dbReference type="InParanoid" id="A0A0B2UI88"/>
<keyword evidence="1" id="KW-0812">Transmembrane</keyword>
<sequence length="200" mass="23321">MAGKISAGTTNKYLFVIQIILLGLIVSLLFHLDFIKTPTSDYGLIQRNNNEIQEYVYDQNTNKSKMNVDSSKTVDGMWKHYDVVKTKAILMTSDNEHVKIFDFSNFSMKQYEREAYLKYLNDMGGYVPFLRILRYGIRKFLIDALKDKIEKENNAPVIYGCLIIPNTEGGYKFMSRLDVMDVECTWRDIKCVYIKEESKK</sequence>
<dbReference type="OrthoDB" id="2191933at2759"/>
<proteinExistence type="predicted"/>
<comment type="caution">
    <text evidence="2">The sequence shown here is derived from an EMBL/GenBank/DDBJ whole genome shotgun (WGS) entry which is preliminary data.</text>
</comment>
<dbReference type="HOGENOM" id="CLU_1366628_0_0_1"/>